<dbReference type="InterPro" id="IPR012677">
    <property type="entry name" value="Nucleotide-bd_a/b_plait_sf"/>
</dbReference>
<evidence type="ECO:0000259" key="2">
    <source>
        <dbReference type="PROSITE" id="PS50102"/>
    </source>
</evidence>
<dbReference type="PROSITE" id="PS50102">
    <property type="entry name" value="RRM"/>
    <property type="match status" value="1"/>
</dbReference>
<comment type="caution">
    <text evidence="3">The sequence shown here is derived from an EMBL/GenBank/DDBJ whole genome shotgun (WGS) entry which is preliminary data.</text>
</comment>
<dbReference type="Gene3D" id="3.30.70.330">
    <property type="match status" value="1"/>
</dbReference>
<dbReference type="Proteomes" id="UP001386955">
    <property type="component" value="Unassembled WGS sequence"/>
</dbReference>
<dbReference type="SUPFAM" id="SSF54928">
    <property type="entry name" value="RNA-binding domain, RBD"/>
    <property type="match status" value="1"/>
</dbReference>
<dbReference type="GO" id="GO:0003723">
    <property type="term" value="F:RNA binding"/>
    <property type="evidence" value="ECO:0007669"/>
    <property type="project" value="UniProtKB-UniRule"/>
</dbReference>
<evidence type="ECO:0000313" key="4">
    <source>
        <dbReference type="Proteomes" id="UP001386955"/>
    </source>
</evidence>
<dbReference type="Pfam" id="PF00076">
    <property type="entry name" value="RRM_1"/>
    <property type="match status" value="1"/>
</dbReference>
<gene>
    <name evidence="3" type="ORF">VNO78_26474</name>
</gene>
<feature type="domain" description="RRM" evidence="2">
    <location>
        <begin position="87"/>
        <end position="158"/>
    </location>
</feature>
<dbReference type="AlphaFoldDB" id="A0AAN9S213"/>
<keyword evidence="1" id="KW-0694">RNA-binding</keyword>
<proteinExistence type="predicted"/>
<protein>
    <recommendedName>
        <fullName evidence="2">RRM domain-containing protein</fullName>
    </recommendedName>
</protein>
<dbReference type="InterPro" id="IPR035979">
    <property type="entry name" value="RBD_domain_sf"/>
</dbReference>
<reference evidence="3 4" key="1">
    <citation type="submission" date="2024-01" db="EMBL/GenBank/DDBJ databases">
        <title>The genomes of 5 underutilized Papilionoideae crops provide insights into root nodulation and disease resistanc.</title>
        <authorList>
            <person name="Jiang F."/>
        </authorList>
    </citation>
    <scope>NUCLEOTIDE SEQUENCE [LARGE SCALE GENOMIC DNA]</scope>
    <source>
        <strain evidence="3">DUOXIRENSHENG_FW03</strain>
        <tissue evidence="3">Leaves</tissue>
    </source>
</reference>
<organism evidence="3 4">
    <name type="scientific">Psophocarpus tetragonolobus</name>
    <name type="common">Winged bean</name>
    <name type="synonym">Dolichos tetragonolobus</name>
    <dbReference type="NCBI Taxonomy" id="3891"/>
    <lineage>
        <taxon>Eukaryota</taxon>
        <taxon>Viridiplantae</taxon>
        <taxon>Streptophyta</taxon>
        <taxon>Embryophyta</taxon>
        <taxon>Tracheophyta</taxon>
        <taxon>Spermatophyta</taxon>
        <taxon>Magnoliopsida</taxon>
        <taxon>eudicotyledons</taxon>
        <taxon>Gunneridae</taxon>
        <taxon>Pentapetalae</taxon>
        <taxon>rosids</taxon>
        <taxon>fabids</taxon>
        <taxon>Fabales</taxon>
        <taxon>Fabaceae</taxon>
        <taxon>Papilionoideae</taxon>
        <taxon>50 kb inversion clade</taxon>
        <taxon>NPAAA clade</taxon>
        <taxon>indigoferoid/millettioid clade</taxon>
        <taxon>Phaseoleae</taxon>
        <taxon>Psophocarpus</taxon>
    </lineage>
</organism>
<dbReference type="CDD" id="cd00590">
    <property type="entry name" value="RRM_SF"/>
    <property type="match status" value="1"/>
</dbReference>
<dbReference type="EMBL" id="JAYMYS010000007">
    <property type="protein sequence ID" value="KAK7386319.1"/>
    <property type="molecule type" value="Genomic_DNA"/>
</dbReference>
<accession>A0AAN9S213</accession>
<sequence>MVTSTKTSTINEPFSSLPIIFSRLSMTSSFPPSSTLVGPTSLTLPIGAMREVRERRKKGRHSGGDGSEQTWRSATNDTMKTGIGGITSFFFTHFPENYKAREMWEIFRRYGEVQEVYIPTKMDRNGRRFGFVRFTDVEDEYLLGVKLDSIFIVMRRYG</sequence>
<name>A0AAN9S213_PSOTE</name>
<keyword evidence="4" id="KW-1185">Reference proteome</keyword>
<evidence type="ECO:0000313" key="3">
    <source>
        <dbReference type="EMBL" id="KAK7386319.1"/>
    </source>
</evidence>
<dbReference type="InterPro" id="IPR000504">
    <property type="entry name" value="RRM_dom"/>
</dbReference>
<evidence type="ECO:0000256" key="1">
    <source>
        <dbReference type="PROSITE-ProRule" id="PRU00176"/>
    </source>
</evidence>